<name>A0A6P7FL78_DIAVI</name>
<dbReference type="GO" id="GO:0030991">
    <property type="term" value="C:intraciliary transport particle A"/>
    <property type="evidence" value="ECO:0007669"/>
    <property type="project" value="TreeGrafter"/>
</dbReference>
<keyword evidence="4" id="KW-0677">Repeat</keyword>
<dbReference type="SUPFAM" id="SSF69322">
    <property type="entry name" value="Tricorn protease domain 2"/>
    <property type="match status" value="1"/>
</dbReference>
<evidence type="ECO:0000256" key="7">
    <source>
        <dbReference type="ARBA" id="ARBA00023069"/>
    </source>
</evidence>
<dbReference type="PANTHER" id="PTHR14920:SF0">
    <property type="entry name" value="WD REPEAT DOMAIN 19"/>
    <property type="match status" value="1"/>
</dbReference>
<evidence type="ECO:0000313" key="17">
    <source>
        <dbReference type="RefSeq" id="XP_028136974.1"/>
    </source>
</evidence>
<evidence type="ECO:0000256" key="4">
    <source>
        <dbReference type="ARBA" id="ARBA00022737"/>
    </source>
</evidence>
<keyword evidence="6" id="KW-0802">TPR repeat</keyword>
<keyword evidence="5" id="KW-0970">Cilium biogenesis/degradation</keyword>
<accession>A0A6P7FL78</accession>
<dbReference type="EnsemblMetazoa" id="XM_028281173.2">
    <property type="protein sequence ID" value="XP_028136974.1"/>
    <property type="gene ID" value="LOC114331568"/>
</dbReference>
<dbReference type="FunCoup" id="A0A6P7FL78">
    <property type="interactions" value="154"/>
</dbReference>
<evidence type="ECO:0000259" key="14">
    <source>
        <dbReference type="Pfam" id="PF24762"/>
    </source>
</evidence>
<keyword evidence="3" id="KW-0853">WD repeat</keyword>
<protein>
    <submittedName>
        <fullName evidence="17">WD repeat-containing protein 19</fullName>
    </submittedName>
</protein>
<dbReference type="Pfam" id="PF24762">
    <property type="entry name" value="TPR_IF140-IFT172"/>
    <property type="match status" value="1"/>
</dbReference>
<evidence type="ECO:0000256" key="3">
    <source>
        <dbReference type="ARBA" id="ARBA00022574"/>
    </source>
</evidence>
<dbReference type="InParanoid" id="A0A6P7FL78"/>
<evidence type="ECO:0000256" key="1">
    <source>
        <dbReference type="ARBA" id="ARBA00004120"/>
    </source>
</evidence>
<dbReference type="SUPFAM" id="SSF82171">
    <property type="entry name" value="DPP6 N-terminal domain-like"/>
    <property type="match status" value="1"/>
</dbReference>
<dbReference type="Gene3D" id="2.130.10.10">
    <property type="entry name" value="YVTN repeat-like/Quinoprotein amine dehydrogenase"/>
    <property type="match status" value="2"/>
</dbReference>
<dbReference type="GO" id="GO:0035721">
    <property type="term" value="P:intraciliary retrograde transport"/>
    <property type="evidence" value="ECO:0007669"/>
    <property type="project" value="InterPro"/>
</dbReference>
<keyword evidence="9" id="KW-0966">Cell projection</keyword>
<keyword evidence="10" id="KW-0175">Coiled coil</keyword>
<dbReference type="PANTHER" id="PTHR14920">
    <property type="entry name" value="OSMOTIC AVOIDANCE ABNORMAL PROTEIN 1/WD REPEAT MEMBRANE PROTEIN"/>
    <property type="match status" value="1"/>
</dbReference>
<dbReference type="RefSeq" id="XP_028136974.1">
    <property type="nucleotide sequence ID" value="XM_028281173.1"/>
</dbReference>
<evidence type="ECO:0000259" key="11">
    <source>
        <dbReference type="Pfam" id="PF15911"/>
    </source>
</evidence>
<evidence type="ECO:0000259" key="13">
    <source>
        <dbReference type="Pfam" id="PF23389"/>
    </source>
</evidence>
<dbReference type="Pfam" id="PF23145">
    <property type="entry name" value="Zf_2nd_IFT121"/>
    <property type="match status" value="1"/>
</dbReference>
<evidence type="ECO:0000256" key="10">
    <source>
        <dbReference type="SAM" id="Coils"/>
    </source>
</evidence>
<evidence type="ECO:0000256" key="2">
    <source>
        <dbReference type="ARBA" id="ARBA00022490"/>
    </source>
</evidence>
<dbReference type="Gene3D" id="1.25.40.470">
    <property type="match status" value="2"/>
</dbReference>
<dbReference type="Pfam" id="PF23389">
    <property type="entry name" value="Beta-prop_WDR19_1st"/>
    <property type="match status" value="1"/>
</dbReference>
<feature type="domain" description="IF140/IFT172/WDR19 TPR" evidence="14">
    <location>
        <begin position="671"/>
        <end position="948"/>
    </location>
</feature>
<dbReference type="GO" id="GO:0060271">
    <property type="term" value="P:cilium assembly"/>
    <property type="evidence" value="ECO:0007669"/>
    <property type="project" value="TreeGrafter"/>
</dbReference>
<keyword evidence="7" id="KW-0969">Cilium</keyword>
<dbReference type="InterPro" id="IPR011990">
    <property type="entry name" value="TPR-like_helical_dom_sf"/>
</dbReference>
<dbReference type="SMART" id="SM00320">
    <property type="entry name" value="WD40"/>
    <property type="match status" value="6"/>
</dbReference>
<dbReference type="FunFam" id="1.25.40.470:FF:000009">
    <property type="entry name" value="WD repeat-containing protein 19 isoform X1"/>
    <property type="match status" value="1"/>
</dbReference>
<keyword evidence="16" id="KW-1185">Reference proteome</keyword>
<feature type="domain" description="IFT121-like zinc finger" evidence="12">
    <location>
        <begin position="1299"/>
        <end position="1345"/>
    </location>
</feature>
<dbReference type="GO" id="GO:0005929">
    <property type="term" value="C:cilium"/>
    <property type="evidence" value="ECO:0007669"/>
    <property type="project" value="UniProtKB-ARBA"/>
</dbReference>
<dbReference type="GeneID" id="114331568"/>
<dbReference type="GO" id="GO:0008104">
    <property type="term" value="P:intracellular protein localization"/>
    <property type="evidence" value="ECO:0007669"/>
    <property type="project" value="UniProtKB-ARBA"/>
</dbReference>
<organism evidence="17">
    <name type="scientific">Diabrotica virgifera virgifera</name>
    <name type="common">western corn rootworm</name>
    <dbReference type="NCBI Taxonomy" id="50390"/>
    <lineage>
        <taxon>Eukaryota</taxon>
        <taxon>Metazoa</taxon>
        <taxon>Ecdysozoa</taxon>
        <taxon>Arthropoda</taxon>
        <taxon>Hexapoda</taxon>
        <taxon>Insecta</taxon>
        <taxon>Pterygota</taxon>
        <taxon>Neoptera</taxon>
        <taxon>Endopterygota</taxon>
        <taxon>Coleoptera</taxon>
        <taxon>Polyphaga</taxon>
        <taxon>Cucujiformia</taxon>
        <taxon>Chrysomeloidea</taxon>
        <taxon>Chrysomelidae</taxon>
        <taxon>Galerucinae</taxon>
        <taxon>Diabroticina</taxon>
        <taxon>Diabroticites</taxon>
        <taxon>Diabrotica</taxon>
    </lineage>
</organism>
<dbReference type="InterPro" id="IPR040379">
    <property type="entry name" value="WDR19/dyf-2"/>
</dbReference>
<comment type="subcellular location">
    <subcellularLocation>
        <location evidence="1">Cytoplasm</location>
        <location evidence="1">Cytoskeleton</location>
        <location evidence="1">Cilium basal body</location>
    </subcellularLocation>
</comment>
<dbReference type="InterPro" id="IPR039468">
    <property type="entry name" value="WDR19_WD40_rpt"/>
</dbReference>
<reference evidence="17" key="1">
    <citation type="submission" date="2025-04" db="UniProtKB">
        <authorList>
            <consortium name="RefSeq"/>
        </authorList>
    </citation>
    <scope>IDENTIFICATION</scope>
    <source>
        <tissue evidence="17">Whole insect</tissue>
    </source>
</reference>
<feature type="coiled-coil region" evidence="10">
    <location>
        <begin position="842"/>
        <end position="869"/>
    </location>
</feature>
<gene>
    <name evidence="17" type="primary">LOC114331568</name>
</gene>
<keyword evidence="8" id="KW-0206">Cytoskeleton</keyword>
<dbReference type="InterPro" id="IPR056170">
    <property type="entry name" value="Znf_IFT121-like"/>
</dbReference>
<reference evidence="15" key="2">
    <citation type="submission" date="2025-05" db="UniProtKB">
        <authorList>
            <consortium name="EnsemblMetazoa"/>
        </authorList>
    </citation>
    <scope>IDENTIFICATION</scope>
</reference>
<dbReference type="InterPro" id="IPR056168">
    <property type="entry name" value="TPR_IF140/IFT172/WDR19"/>
</dbReference>
<dbReference type="KEGG" id="dvv:114331568"/>
<proteinExistence type="predicted"/>
<dbReference type="CTD" id="37245"/>
<evidence type="ECO:0000256" key="9">
    <source>
        <dbReference type="ARBA" id="ARBA00023273"/>
    </source>
</evidence>
<evidence type="ECO:0000256" key="8">
    <source>
        <dbReference type="ARBA" id="ARBA00023212"/>
    </source>
</evidence>
<dbReference type="SUPFAM" id="SSF48452">
    <property type="entry name" value="TPR-like"/>
    <property type="match status" value="2"/>
</dbReference>
<dbReference type="OrthoDB" id="10250638at2759"/>
<evidence type="ECO:0000256" key="6">
    <source>
        <dbReference type="ARBA" id="ARBA00022803"/>
    </source>
</evidence>
<dbReference type="FunFam" id="2.130.10.10:FF:000242">
    <property type="entry name" value="WD repeat domain 19, isoform CRA_a"/>
    <property type="match status" value="1"/>
</dbReference>
<dbReference type="Pfam" id="PF15911">
    <property type="entry name" value="Beta-prop_WDR19_2nd"/>
    <property type="match status" value="1"/>
</dbReference>
<keyword evidence="2" id="KW-0963">Cytoplasm</keyword>
<dbReference type="InterPro" id="IPR015943">
    <property type="entry name" value="WD40/YVTN_repeat-like_dom_sf"/>
</dbReference>
<evidence type="ECO:0000313" key="16">
    <source>
        <dbReference type="Proteomes" id="UP001652700"/>
    </source>
</evidence>
<sequence>MTNEKLLFRLEQPHGPGDIYVTWQKGSGMYLATTGIDSVINIFDRYGQIQERIKLTGLCSGFSWDSDGDLLAAISQSSQLVLWDTNTTKKDIIDVGLKDAMTCLIWARKNPILAVGTTKGNVSIYNHNTSKKTPIIGKHTKKITCGAWNNENLLALGSDDKTVSISNIDGDTLRVINLRAEPSEIDFSRMKTDERDVGENTVSLLVSKKTLYLYNLLDPDNPVELAFQPHYGSIVKYKWFGDGYILLGFSGGYFIAISTHIKEVGQELFQIRNHKNSLADIAVSEIIGKAASCGDNTVKIHDLANLQETSSVLTLAQESGIDRIEWSCDGQLFGVCTKGGSLNVYVSHMPTLTSVCPPIIAVLSSLTEISLYNYSADKSKLKPITIPLEIEPSFIAVGHYYFAAGMNNNIWFYNLPKRQLGSGDVPLKLKEKQYSGAITSIRLGQEYVSVLLEGRLQLHLVEPANTNQEDKDSITFPENINESIVITCHELTADFLIYATDMGSILYFHLDEWSRALEYKHSIGITNVYVDPAGTRLVFVDIKINGYVFNAVLNEAVAIPNLPNKVLGVVWDNNIAERNVFIIYDEHQITAYHYVSRSTKGSLVEVIGNTLLVTKQLPLLMYSGEVTSATSGGQITQLILTTHETPQLNVNEKDHTMLDANYNKQLSLHRFNAAFETCRLVKSREMLQKLAEKALTYLEIELAIQVYKEMEAVAMVWSLESIVEIEEYKLLCGYISMYLNEYDKAQEWFLLSSYPEAALEMRRDLLQWEQALQLARKMAPNDIALISREYAQQLEFVGNYSEALRHYEKGLQDDLNSEHTLICKSGIARTNLHCGNYRHGIAAATELDNKQLLRECAEILEKKKKYAEAASLFERCYQYEKAASIYIKMKNWSKVGELLSNISSAKIYLQYAKAKESENEIEQAVLAYEKAKDFDSVIRLHLEHLNNPEIAVELVQETKSIEGAKMVAKFFLGLNDIASAIKFLIISKCIDEAFDLAKKHGKMMLYGKILLDTFSEDDIKPQDFVSVATHFENEQNFLLSGKYWFHAKDYQKAMKFLLKAARSSSKEKEAITVAIDVVASSNDNTLTNTLIEFLLGESDGIPKDPKYLFRLYMARKQFREASKSAVIIANEEQINGNYRNAHDILYAMCQELKQNSIKIPFEMYMNLMLLHSYILVKLHVKRGQHLNAARMLMRVANSISKFPAHIVPILTSTVIECHRANLRQVAYKYATTLMNPEYRKNIDPKYSKKIEAVIRKPSKGVKDGEASEDPVEPLTPCPFCENMLPETEITCNTCKNNIPFCIVTGRHIVTADLTACPECDFPAIRSEFIQIAEDDPHCPMCSMRIDITRLEPIQDSKPYLNVDT</sequence>
<dbReference type="InterPro" id="IPR001680">
    <property type="entry name" value="WD40_rpt"/>
</dbReference>
<evidence type="ECO:0000313" key="15">
    <source>
        <dbReference type="EnsemblMetazoa" id="XP_028136974.1"/>
    </source>
</evidence>
<evidence type="ECO:0000256" key="5">
    <source>
        <dbReference type="ARBA" id="ARBA00022794"/>
    </source>
</evidence>
<evidence type="ECO:0000259" key="12">
    <source>
        <dbReference type="Pfam" id="PF23145"/>
    </source>
</evidence>
<feature type="domain" description="WDR19 first beta-propeller" evidence="13">
    <location>
        <begin position="20"/>
        <end position="340"/>
    </location>
</feature>
<dbReference type="Proteomes" id="UP001652700">
    <property type="component" value="Unplaced"/>
</dbReference>
<dbReference type="InterPro" id="IPR057855">
    <property type="entry name" value="Beta-prop_WDR19_1st"/>
</dbReference>
<feature type="domain" description="WDR19 WD40 repeat" evidence="11">
    <location>
        <begin position="360"/>
        <end position="643"/>
    </location>
</feature>